<reference evidence="2" key="1">
    <citation type="journal article" date="2019" name="Int. J. Syst. Evol. Microbiol.">
        <title>The Global Catalogue of Microorganisms (GCM) 10K type strain sequencing project: providing services to taxonomists for standard genome sequencing and annotation.</title>
        <authorList>
            <consortium name="The Broad Institute Genomics Platform"/>
            <consortium name="The Broad Institute Genome Sequencing Center for Infectious Disease"/>
            <person name="Wu L."/>
            <person name="Ma J."/>
        </authorList>
    </citation>
    <scope>NUCLEOTIDE SEQUENCE [LARGE SCALE GENOMIC DNA]</scope>
    <source>
        <strain evidence="2">SHR3</strain>
    </source>
</reference>
<accession>A0ABW1ARQ6</accession>
<gene>
    <name evidence="1" type="ORF">ACFPTN_10520</name>
</gene>
<keyword evidence="2" id="KW-1185">Reference proteome</keyword>
<name>A0ABW1ARQ6_9RHOO</name>
<proteinExistence type="predicted"/>
<evidence type="ECO:0000313" key="1">
    <source>
        <dbReference type="EMBL" id="MFC5769806.1"/>
    </source>
</evidence>
<dbReference type="EMBL" id="JBHSOG010000042">
    <property type="protein sequence ID" value="MFC5769806.1"/>
    <property type="molecule type" value="Genomic_DNA"/>
</dbReference>
<comment type="caution">
    <text evidence="1">The sequence shown here is derived from an EMBL/GenBank/DDBJ whole genome shotgun (WGS) entry which is preliminary data.</text>
</comment>
<dbReference type="RefSeq" id="WP_157748531.1">
    <property type="nucleotide sequence ID" value="NZ_JBHSOG010000042.1"/>
</dbReference>
<protein>
    <submittedName>
        <fullName evidence="1">Uncharacterized protein</fullName>
    </submittedName>
</protein>
<organism evidence="1 2">
    <name type="scientific">Thauera sinica</name>
    <dbReference type="NCBI Taxonomy" id="2665146"/>
    <lineage>
        <taxon>Bacteria</taxon>
        <taxon>Pseudomonadati</taxon>
        <taxon>Pseudomonadota</taxon>
        <taxon>Betaproteobacteria</taxon>
        <taxon>Rhodocyclales</taxon>
        <taxon>Zoogloeaceae</taxon>
        <taxon>Thauera</taxon>
    </lineage>
</organism>
<dbReference type="Proteomes" id="UP001595974">
    <property type="component" value="Unassembled WGS sequence"/>
</dbReference>
<sequence length="336" mass="34412">MPLGFVGGATDGPRVGAQAIDIHEIAMRPLSEILNEARGKGRVRIHLLPGNYRALEDEVELQAVDLENVILIGATLDLGVSTHYSLTGSVAARVFTRTFAGGVSGVSVGNVGRVFSSDSAVVGYCAAVTAVDAANKRVSFSYRQLEPSGHAFGAGTIASVAQVLATTLPKLTLTGSRLGGLLTCIVPALSLFNRSAVGFGVEITQEQGNAFYDAVSPALTTVLVAMSSLTADGSTLCGGNFAADYASLVHIDSFYIGDLGVLTALGNSFASAWSTIIAPGSGVTAKSRSLIELDGSSVFADQCISLSSAGAVTVAWTEESANPYVNDGTGQVLEAS</sequence>
<evidence type="ECO:0000313" key="2">
    <source>
        <dbReference type="Proteomes" id="UP001595974"/>
    </source>
</evidence>